<accession>A0A6J6DI93</accession>
<dbReference type="InterPro" id="IPR000073">
    <property type="entry name" value="AB_hydrolase_1"/>
</dbReference>
<name>A0A6J6DI93_9ZZZZ</name>
<dbReference type="EMBL" id="CAEZSR010000066">
    <property type="protein sequence ID" value="CAB4562966.1"/>
    <property type="molecule type" value="Genomic_DNA"/>
</dbReference>
<sequence>MRVVCLHGLGGTGATMWPIVGHLSSAHHTAFAPTLPGHGGVPDDLICVGFDQWLGAARDWPADVAVGQSMGAILALALAAEGRVRAAVAINPLAPDPDAVDGLEWRQSRGTTTIEVGPSPLGEVAYEQLPIEALLAMHTGLLSLDLTRVRVPVLVVTSANDDVVDPACSDVVASSLAGRVERLRLAASGHVASLDVERDLLGHAIVDFVASLDPTA</sequence>
<dbReference type="Gene3D" id="3.40.50.1820">
    <property type="entry name" value="alpha/beta hydrolase"/>
    <property type="match status" value="1"/>
</dbReference>
<gene>
    <name evidence="2" type="ORF">UFOPK1493_01903</name>
</gene>
<feature type="domain" description="AB hydrolase-1" evidence="1">
    <location>
        <begin position="3"/>
        <end position="194"/>
    </location>
</feature>
<dbReference type="Pfam" id="PF12697">
    <property type="entry name" value="Abhydrolase_6"/>
    <property type="match status" value="1"/>
</dbReference>
<reference evidence="2" key="1">
    <citation type="submission" date="2020-05" db="EMBL/GenBank/DDBJ databases">
        <authorList>
            <person name="Chiriac C."/>
            <person name="Salcher M."/>
            <person name="Ghai R."/>
            <person name="Kavagutti S V."/>
        </authorList>
    </citation>
    <scope>NUCLEOTIDE SEQUENCE</scope>
</reference>
<evidence type="ECO:0000259" key="1">
    <source>
        <dbReference type="Pfam" id="PF12697"/>
    </source>
</evidence>
<proteinExistence type="predicted"/>
<dbReference type="AlphaFoldDB" id="A0A6J6DI93"/>
<dbReference type="SUPFAM" id="SSF53474">
    <property type="entry name" value="alpha/beta-Hydrolases"/>
    <property type="match status" value="1"/>
</dbReference>
<protein>
    <submittedName>
        <fullName evidence="2">Unannotated protein</fullName>
    </submittedName>
</protein>
<evidence type="ECO:0000313" key="2">
    <source>
        <dbReference type="EMBL" id="CAB4562966.1"/>
    </source>
</evidence>
<organism evidence="2">
    <name type="scientific">freshwater metagenome</name>
    <dbReference type="NCBI Taxonomy" id="449393"/>
    <lineage>
        <taxon>unclassified sequences</taxon>
        <taxon>metagenomes</taxon>
        <taxon>ecological metagenomes</taxon>
    </lineage>
</organism>
<dbReference type="InterPro" id="IPR029058">
    <property type="entry name" value="AB_hydrolase_fold"/>
</dbReference>